<sequence length="643" mass="72819">MKLELLVVLAVAAFIPSLTEGRLVSKCELETTLAQAANQFNLTENILVKGIQLEDVLAKIICSLDLKSGLNTSHVTNLVLHKPFSLRPFRHNRSIREMRPKPTRKPEAVKPKRLVREVQAKDDGFLPEREKDKLRPTGWPGGVNSNHTGMPEEVRPKPTQKPEAVKPKRLVREVQAKDDGFLPEREKDKHRPTGRPGGVNSNHTGMPEEVRPKPTRKPEAVKPKRLVREVQAKDDGFLLEREKDKHRPTGRPGGVNSNHTGMPEEVRPKPTQKPEAVKPKRLVREVQAKDDGFLLEREKDKHRPTGRPGGVNSNPTRMPEEVRPKPTQKPEAVKPKRLVREVQAKDDGFLLEREKDKLRPTGRPGGVNSNHTGMPEEVRPKPTQKPEAVKPKRLVREVQAKDDGFLLEREKDKHRPTGRPGGVNSNPTRMPEEVRPKPTQKPEAVKPKRLVREVQAKDDGFLLEREKDKLRPTGRPGGVNSNHTGMPEEVRPKPTRKPEAVKPKRLVREVQAKDDGFLPEREKDKLRPTGRPGGVKNEEEVFFGYEEEQRKPFMPLKPLYINLFGLFQLSDRLTCISSNNTYSLNLCNTACTSFLDDDISDDIACFVKSISWMKAMMFPWKCATLQASEYIQCNQTLSSTTSI</sequence>
<evidence type="ECO:0000313" key="5">
    <source>
        <dbReference type="Ensembl" id="ENSELUP00000083760.1"/>
    </source>
</evidence>
<reference evidence="5" key="3">
    <citation type="submission" date="2025-09" db="UniProtKB">
        <authorList>
            <consortium name="Ensembl"/>
        </authorList>
    </citation>
    <scope>IDENTIFICATION</scope>
</reference>
<protein>
    <recommendedName>
        <fullName evidence="4">Glycosyl hydrolases family 22 (GH22) domain-containing protein</fullName>
    </recommendedName>
</protein>
<dbReference type="Ensembl" id="ENSELUT00000101595.1">
    <property type="protein sequence ID" value="ENSELUP00000083760.1"/>
    <property type="gene ID" value="ENSELUG00000043794.1"/>
</dbReference>
<dbReference type="KEGG" id="els:109616119"/>
<dbReference type="GeneTree" id="ENSGT00970000195479"/>
<dbReference type="Pfam" id="PF00062">
    <property type="entry name" value="Lys"/>
    <property type="match status" value="1"/>
</dbReference>
<dbReference type="Gene3D" id="1.10.530.10">
    <property type="match status" value="1"/>
</dbReference>
<feature type="compositionally biased region" description="Basic and acidic residues" evidence="2">
    <location>
        <begin position="275"/>
        <end position="303"/>
    </location>
</feature>
<dbReference type="InterPro" id="IPR001916">
    <property type="entry name" value="Glyco_hydro_22"/>
</dbReference>
<evidence type="ECO:0000256" key="1">
    <source>
        <dbReference type="ARBA" id="ARBA00023157"/>
    </source>
</evidence>
<dbReference type="RefSeq" id="XP_034150295.1">
    <property type="nucleotide sequence ID" value="XM_034294404.1"/>
</dbReference>
<dbReference type="AlphaFoldDB" id="A0AAY5K6B8"/>
<keyword evidence="6" id="KW-1185">Reference proteome</keyword>
<evidence type="ECO:0000256" key="3">
    <source>
        <dbReference type="SAM" id="SignalP"/>
    </source>
</evidence>
<feature type="region of interest" description="Disordered" evidence="2">
    <location>
        <begin position="92"/>
        <end position="534"/>
    </location>
</feature>
<reference evidence="5 6" key="1">
    <citation type="submission" date="2020-02" db="EMBL/GenBank/DDBJ databases">
        <title>Esox lucius (northern pike) genome, fEsoLuc1, primary haplotype.</title>
        <authorList>
            <person name="Myers G."/>
            <person name="Karagic N."/>
            <person name="Meyer A."/>
            <person name="Pippel M."/>
            <person name="Reichard M."/>
            <person name="Winkler S."/>
            <person name="Tracey A."/>
            <person name="Sims Y."/>
            <person name="Howe K."/>
            <person name="Rhie A."/>
            <person name="Formenti G."/>
            <person name="Durbin R."/>
            <person name="Fedrigo O."/>
            <person name="Jarvis E.D."/>
        </authorList>
    </citation>
    <scope>NUCLEOTIDE SEQUENCE [LARGE SCALE GENOMIC DNA]</scope>
</reference>
<feature type="chain" id="PRO_5044318448" description="Glycosyl hydrolases family 22 (GH22) domain-containing protein" evidence="3">
    <location>
        <begin position="22"/>
        <end position="643"/>
    </location>
</feature>
<feature type="compositionally biased region" description="Basic and acidic residues" evidence="2">
    <location>
        <begin position="206"/>
        <end position="247"/>
    </location>
</feature>
<proteinExistence type="predicted"/>
<feature type="compositionally biased region" description="Basic and acidic residues" evidence="2">
    <location>
        <begin position="443"/>
        <end position="471"/>
    </location>
</feature>
<dbReference type="RefSeq" id="XP_034150294.1">
    <property type="nucleotide sequence ID" value="XM_034294403.1"/>
</dbReference>
<feature type="domain" description="Glycosyl hydrolases family 22 (GH22)" evidence="4">
    <location>
        <begin position="587"/>
        <end position="605"/>
    </location>
</feature>
<accession>A0AAY5K6B8</accession>
<keyword evidence="1" id="KW-1015">Disulfide bond</keyword>
<dbReference type="RefSeq" id="XP_028978248.2">
    <property type="nucleotide sequence ID" value="XM_029122415.2"/>
</dbReference>
<dbReference type="PROSITE" id="PS00128">
    <property type="entry name" value="GLYCOSYL_HYDROL_F22_1"/>
    <property type="match status" value="1"/>
</dbReference>
<evidence type="ECO:0000259" key="4">
    <source>
        <dbReference type="PROSITE" id="PS00128"/>
    </source>
</evidence>
<feature type="compositionally biased region" description="Basic and acidic residues" evidence="2">
    <location>
        <begin position="94"/>
        <end position="135"/>
    </location>
</feature>
<organism evidence="5 6">
    <name type="scientific">Esox lucius</name>
    <name type="common">Northern pike</name>
    <dbReference type="NCBI Taxonomy" id="8010"/>
    <lineage>
        <taxon>Eukaryota</taxon>
        <taxon>Metazoa</taxon>
        <taxon>Chordata</taxon>
        <taxon>Craniata</taxon>
        <taxon>Vertebrata</taxon>
        <taxon>Euteleostomi</taxon>
        <taxon>Actinopterygii</taxon>
        <taxon>Neopterygii</taxon>
        <taxon>Teleostei</taxon>
        <taxon>Protacanthopterygii</taxon>
        <taxon>Esociformes</taxon>
        <taxon>Esocidae</taxon>
        <taxon>Esox</taxon>
    </lineage>
</organism>
<feature type="compositionally biased region" description="Basic and acidic residues" evidence="2">
    <location>
        <begin position="331"/>
        <end position="359"/>
    </location>
</feature>
<dbReference type="InterPro" id="IPR019799">
    <property type="entry name" value="Glyco_hydro_22_CS"/>
</dbReference>
<feature type="compositionally biased region" description="Basic and acidic residues" evidence="2">
    <location>
        <begin position="387"/>
        <end position="415"/>
    </location>
</feature>
<evidence type="ECO:0000256" key="2">
    <source>
        <dbReference type="SAM" id="MobiDB-lite"/>
    </source>
</evidence>
<dbReference type="GeneID" id="109616119"/>
<evidence type="ECO:0000313" key="6">
    <source>
        <dbReference type="Proteomes" id="UP000265140"/>
    </source>
</evidence>
<feature type="compositionally biased region" description="Basic and acidic residues" evidence="2">
    <location>
        <begin position="163"/>
        <end position="191"/>
    </location>
</feature>
<dbReference type="Proteomes" id="UP000265140">
    <property type="component" value="Chromosome 9"/>
</dbReference>
<name>A0AAY5K6B8_ESOLU</name>
<dbReference type="SUPFAM" id="SSF53955">
    <property type="entry name" value="Lysozyme-like"/>
    <property type="match status" value="1"/>
</dbReference>
<feature type="signal peptide" evidence="3">
    <location>
        <begin position="1"/>
        <end position="21"/>
    </location>
</feature>
<feature type="compositionally biased region" description="Basic and acidic residues" evidence="2">
    <location>
        <begin position="486"/>
        <end position="527"/>
    </location>
</feature>
<keyword evidence="3" id="KW-0732">Signal</keyword>
<dbReference type="PROSITE" id="PS51348">
    <property type="entry name" value="GLYCOSYL_HYDROL_F22_2"/>
    <property type="match status" value="1"/>
</dbReference>
<reference evidence="5" key="2">
    <citation type="submission" date="2025-08" db="UniProtKB">
        <authorList>
            <consortium name="Ensembl"/>
        </authorList>
    </citation>
    <scope>IDENTIFICATION</scope>
</reference>
<dbReference type="InterPro" id="IPR023346">
    <property type="entry name" value="Lysozyme-like_dom_sf"/>
</dbReference>